<protein>
    <submittedName>
        <fullName evidence="4">ArdC family protein</fullName>
    </submittedName>
</protein>
<evidence type="ECO:0000313" key="5">
    <source>
        <dbReference type="Proteomes" id="UP001605261"/>
    </source>
</evidence>
<evidence type="ECO:0000259" key="2">
    <source>
        <dbReference type="Pfam" id="PF08401"/>
    </source>
</evidence>
<keyword evidence="5" id="KW-1185">Reference proteome</keyword>
<dbReference type="EMBL" id="JBHGCJ010000002">
    <property type="protein sequence ID" value="MFG6108379.1"/>
    <property type="molecule type" value="Genomic_DNA"/>
</dbReference>
<dbReference type="Proteomes" id="UP001605261">
    <property type="component" value="Unassembled WGS sequence"/>
</dbReference>
<comment type="caution">
    <text evidence="4">The sequence shown here is derived from an EMBL/GenBank/DDBJ whole genome shotgun (WGS) entry which is preliminary data.</text>
</comment>
<dbReference type="PIRSF" id="PIRSF037112">
    <property type="entry name" value="Antirestriction_ArdC"/>
    <property type="match status" value="1"/>
</dbReference>
<dbReference type="InterPro" id="IPR041459">
    <property type="entry name" value="MPTase-PolyVal"/>
</dbReference>
<evidence type="ECO:0000256" key="1">
    <source>
        <dbReference type="SAM" id="MobiDB-lite"/>
    </source>
</evidence>
<feature type="domain" description="Polyvalent protein metallopeptidase" evidence="3">
    <location>
        <begin position="162"/>
        <end position="288"/>
    </location>
</feature>
<dbReference type="RefSeq" id="WP_394161553.1">
    <property type="nucleotide sequence ID" value="NZ_JBHGCJ010000002.1"/>
</dbReference>
<feature type="region of interest" description="Disordered" evidence="1">
    <location>
        <begin position="307"/>
        <end position="344"/>
    </location>
</feature>
<accession>A0ABW7CXT9</accession>
<feature type="compositionally biased region" description="Basic and acidic residues" evidence="1">
    <location>
        <begin position="307"/>
        <end position="317"/>
    </location>
</feature>
<reference evidence="4 5" key="1">
    <citation type="submission" date="2024-09" db="EMBL/GenBank/DDBJ databases">
        <authorList>
            <consortium name="All-Russian atlas of soil microorganisms"/>
            <consortium name="as a basis for the search for new antimicrobial producers and enzymes with unique properties"/>
            <person name="Sokolova E.A."/>
            <person name="Voronina E.N."/>
        </authorList>
    </citation>
    <scope>NUCLEOTIDE SEQUENCE [LARGE SCALE GENOMIC DNA]</scope>
    <source>
        <strain evidence="4 5">AF-22b-331.1</strain>
    </source>
</reference>
<dbReference type="InterPro" id="IPR017113">
    <property type="entry name" value="Antirestriction_ArdC"/>
</dbReference>
<proteinExistence type="predicted"/>
<feature type="domain" description="N-terminal" evidence="2">
    <location>
        <begin position="6"/>
        <end position="122"/>
    </location>
</feature>
<dbReference type="Pfam" id="PF18818">
    <property type="entry name" value="MPTase-PolyVal"/>
    <property type="match status" value="1"/>
</dbReference>
<sequence length="344" mass="38606">MSKYSDLIQATAERMLDLMKQGTIPWRRPWNDPDAPQNGLINGPWNPTTGKAYRGSNTLILRGAQLVHGYKDNRWLTYKQAAGIGGAQVRRGEKGQQIAYWDFSKMGKAQEGEQPAVEGEEKGYQGPSVFVATVFNASQIDGMPEPPPPFVMPETVRNLRVRELLDRHQPKVHHDGGNRAFYSIAADSIHLPKHHTFSDDVSYQATLLHELAHWTGAKHRLDRDQTGRFGSQDYAKEELVAELSSLFISERLGIGVGREHEGQHAAYLQSWMKALADDPKTLFRAASQAEKVMTFLDIPAFEREPLPVVRKEQEAEKPASTQVAESSEKGGARVRKKERERDVA</sequence>
<evidence type="ECO:0000259" key="3">
    <source>
        <dbReference type="Pfam" id="PF18818"/>
    </source>
</evidence>
<name>A0ABW7CXT9_9GAMM</name>
<gene>
    <name evidence="4" type="ORF">ACEU0G_002318</name>
</gene>
<dbReference type="InterPro" id="IPR013610">
    <property type="entry name" value="ArdC_N"/>
</dbReference>
<dbReference type="Pfam" id="PF08401">
    <property type="entry name" value="ArdcN"/>
    <property type="match status" value="1"/>
</dbReference>
<evidence type="ECO:0000313" key="4">
    <source>
        <dbReference type="EMBL" id="MFG6108379.1"/>
    </source>
</evidence>
<feature type="compositionally biased region" description="Basic and acidic residues" evidence="1">
    <location>
        <begin position="326"/>
        <end position="344"/>
    </location>
</feature>
<organism evidence="4 5">
    <name type="scientific">Stenotrophomonas nematodicola</name>
    <dbReference type="NCBI Taxonomy" id="2656746"/>
    <lineage>
        <taxon>Bacteria</taxon>
        <taxon>Pseudomonadati</taxon>
        <taxon>Pseudomonadota</taxon>
        <taxon>Gammaproteobacteria</taxon>
        <taxon>Lysobacterales</taxon>
        <taxon>Lysobacteraceae</taxon>
        <taxon>Stenotrophomonas</taxon>
    </lineage>
</organism>